<evidence type="ECO:0000256" key="3">
    <source>
        <dbReference type="ARBA" id="ARBA00022980"/>
    </source>
</evidence>
<keyword evidence="3 5" id="KW-0689">Ribosomal protein</keyword>
<dbReference type="InterPro" id="IPR000218">
    <property type="entry name" value="Ribosomal_uL14"/>
</dbReference>
<dbReference type="GO" id="GO:0070180">
    <property type="term" value="F:large ribosomal subunit rRNA binding"/>
    <property type="evidence" value="ECO:0007669"/>
    <property type="project" value="TreeGrafter"/>
</dbReference>
<proteinExistence type="inferred from homology"/>
<reference evidence="8 9" key="1">
    <citation type="journal article" date="2016" name="Nat. Commun.">
        <title>Thousands of microbial genomes shed light on interconnected biogeochemical processes in an aquifer system.</title>
        <authorList>
            <person name="Anantharaman K."/>
            <person name="Brown C.T."/>
            <person name="Hug L.A."/>
            <person name="Sharon I."/>
            <person name="Castelle C.J."/>
            <person name="Probst A.J."/>
            <person name="Thomas B.C."/>
            <person name="Singh A."/>
            <person name="Wilkins M.J."/>
            <person name="Karaoz U."/>
            <person name="Brodie E.L."/>
            <person name="Williams K.H."/>
            <person name="Hubbard S.S."/>
            <person name="Banfield J.F."/>
        </authorList>
    </citation>
    <scope>NUCLEOTIDE SEQUENCE [LARGE SCALE GENOMIC DNA]</scope>
</reference>
<dbReference type="InterPro" id="IPR019972">
    <property type="entry name" value="Ribosomal_uL14_CS"/>
</dbReference>
<evidence type="ECO:0000256" key="5">
    <source>
        <dbReference type="HAMAP-Rule" id="MF_01367"/>
    </source>
</evidence>
<dbReference type="PROSITE" id="PS00049">
    <property type="entry name" value="RIBOSOMAL_L14"/>
    <property type="match status" value="1"/>
</dbReference>
<evidence type="ECO:0000256" key="7">
    <source>
        <dbReference type="RuleBase" id="RU003950"/>
    </source>
</evidence>
<dbReference type="GO" id="GO:0022625">
    <property type="term" value="C:cytosolic large ribosomal subunit"/>
    <property type="evidence" value="ECO:0007669"/>
    <property type="project" value="TreeGrafter"/>
</dbReference>
<keyword evidence="4 5" id="KW-0687">Ribonucleoprotein</keyword>
<evidence type="ECO:0000256" key="2">
    <source>
        <dbReference type="ARBA" id="ARBA00022884"/>
    </source>
</evidence>
<dbReference type="Gene3D" id="2.40.150.20">
    <property type="entry name" value="Ribosomal protein L14"/>
    <property type="match status" value="1"/>
</dbReference>
<keyword evidence="1 5" id="KW-0699">rRNA-binding</keyword>
<dbReference type="PANTHER" id="PTHR11761:SF3">
    <property type="entry name" value="LARGE RIBOSOMAL SUBUNIT PROTEIN UL14M"/>
    <property type="match status" value="1"/>
</dbReference>
<dbReference type="GO" id="GO:0006412">
    <property type="term" value="P:translation"/>
    <property type="evidence" value="ECO:0007669"/>
    <property type="project" value="UniProtKB-UniRule"/>
</dbReference>
<dbReference type="SUPFAM" id="SSF50193">
    <property type="entry name" value="Ribosomal protein L14"/>
    <property type="match status" value="1"/>
</dbReference>
<dbReference type="NCBIfam" id="TIGR01067">
    <property type="entry name" value="rplN_bact"/>
    <property type="match status" value="1"/>
</dbReference>
<dbReference type="InterPro" id="IPR036853">
    <property type="entry name" value="Ribosomal_uL14_sf"/>
</dbReference>
<dbReference type="Proteomes" id="UP000177025">
    <property type="component" value="Unassembled WGS sequence"/>
</dbReference>
<dbReference type="EMBL" id="MEUM01000038">
    <property type="protein sequence ID" value="OGC43075.1"/>
    <property type="molecule type" value="Genomic_DNA"/>
</dbReference>
<evidence type="ECO:0000256" key="1">
    <source>
        <dbReference type="ARBA" id="ARBA00022730"/>
    </source>
</evidence>
<dbReference type="HAMAP" id="MF_01367">
    <property type="entry name" value="Ribosomal_uL14"/>
    <property type="match status" value="1"/>
</dbReference>
<dbReference type="Pfam" id="PF00238">
    <property type="entry name" value="Ribosomal_L14"/>
    <property type="match status" value="1"/>
</dbReference>
<comment type="caution">
    <text evidence="8">The sequence shown here is derived from an EMBL/GenBank/DDBJ whole genome shotgun (WGS) entry which is preliminary data.</text>
</comment>
<gene>
    <name evidence="5" type="primary">rplN</name>
    <name evidence="8" type="ORF">A2Y85_00060</name>
</gene>
<dbReference type="SMART" id="SM01374">
    <property type="entry name" value="Ribosomal_L14"/>
    <property type="match status" value="1"/>
</dbReference>
<sequence>MIQIYTRLRVCDNTGARVAMCIHVSGGSKRRYGYIGDIINVSIKDALPNAPVKKGDKGKAVIVRTKKEYRRLDGSYVRFDDNACVLINDQKEPKGTRVFGPVARELRERGFTKIISLASEVV</sequence>
<dbReference type="InterPro" id="IPR005745">
    <property type="entry name" value="Ribosomal_uL14_bac-type"/>
</dbReference>
<organism evidence="8 9">
    <name type="scientific">candidate division WOR-3 bacterium RBG_13_43_14</name>
    <dbReference type="NCBI Taxonomy" id="1802590"/>
    <lineage>
        <taxon>Bacteria</taxon>
        <taxon>Bacteria division WOR-3</taxon>
    </lineage>
</organism>
<name>A0A1F4UDP1_UNCW3</name>
<evidence type="ECO:0000313" key="9">
    <source>
        <dbReference type="Proteomes" id="UP000177025"/>
    </source>
</evidence>
<keyword evidence="2 5" id="KW-0694">RNA-binding</keyword>
<dbReference type="FunFam" id="2.40.150.20:FF:000001">
    <property type="entry name" value="50S ribosomal protein L14"/>
    <property type="match status" value="1"/>
</dbReference>
<evidence type="ECO:0000256" key="6">
    <source>
        <dbReference type="RuleBase" id="RU003949"/>
    </source>
</evidence>
<comment type="function">
    <text evidence="5 7">Binds to 23S rRNA. Forms part of two intersubunit bridges in the 70S ribosome.</text>
</comment>
<accession>A0A1F4UDP1</accession>
<evidence type="ECO:0000256" key="4">
    <source>
        <dbReference type="ARBA" id="ARBA00023274"/>
    </source>
</evidence>
<evidence type="ECO:0000313" key="8">
    <source>
        <dbReference type="EMBL" id="OGC43075.1"/>
    </source>
</evidence>
<comment type="similarity">
    <text evidence="5 6">Belongs to the universal ribosomal protein uL14 family.</text>
</comment>
<comment type="subunit">
    <text evidence="5">Part of the 50S ribosomal subunit. Forms a cluster with proteins L3 and L19. In the 70S ribosome, L14 and L19 interact and together make contacts with the 16S rRNA in bridges B5 and B8.</text>
</comment>
<dbReference type="PANTHER" id="PTHR11761">
    <property type="entry name" value="50S/60S RIBOSOMAL PROTEIN L14/L23"/>
    <property type="match status" value="1"/>
</dbReference>
<dbReference type="CDD" id="cd00337">
    <property type="entry name" value="Ribosomal_uL14"/>
    <property type="match status" value="1"/>
</dbReference>
<dbReference type="GO" id="GO:0003735">
    <property type="term" value="F:structural constituent of ribosome"/>
    <property type="evidence" value="ECO:0007669"/>
    <property type="project" value="InterPro"/>
</dbReference>
<dbReference type="AlphaFoldDB" id="A0A1F4UDP1"/>
<protein>
    <recommendedName>
        <fullName evidence="5">Large ribosomal subunit protein uL14</fullName>
    </recommendedName>
</protein>